<dbReference type="InterPro" id="IPR036236">
    <property type="entry name" value="Znf_C2H2_sf"/>
</dbReference>
<feature type="domain" description="C2H2-type" evidence="12">
    <location>
        <begin position="48"/>
        <end position="75"/>
    </location>
</feature>
<dbReference type="PROSITE" id="PS50157">
    <property type="entry name" value="ZINC_FINGER_C2H2_2"/>
    <property type="match status" value="3"/>
</dbReference>
<dbReference type="OrthoDB" id="5916238at2759"/>
<feature type="non-terminal residue" evidence="13">
    <location>
        <position position="1"/>
    </location>
</feature>
<evidence type="ECO:0000256" key="4">
    <source>
        <dbReference type="ARBA" id="ARBA00022737"/>
    </source>
</evidence>
<sequence>LVQYRILLRDRMLITMETNPFCESCNRHFSTFYQFEMHMNIHRGIKPYVCEICGNGFSSHDSMHDHMRRHSNASPIACPLCENAFAWEFSLKKHLISHAKRRHIEASRVDEICLKQRTQHKEKKKAEKRHQRGMIDLLVLEQSLPENSEDLQMKITIHYCSISCRLFFMPQGDSAIVDQKHTTYKKQ</sequence>
<keyword evidence="14" id="KW-1185">Reference proteome</keyword>
<keyword evidence="3" id="KW-0479">Metal-binding</keyword>
<dbReference type="InterPro" id="IPR013087">
    <property type="entry name" value="Znf_C2H2_type"/>
</dbReference>
<proteinExistence type="inferred from homology"/>
<dbReference type="PANTHER" id="PTHR24394:SF29">
    <property type="entry name" value="MYONEURIN"/>
    <property type="match status" value="1"/>
</dbReference>
<feature type="domain" description="C2H2-type" evidence="12">
    <location>
        <begin position="20"/>
        <end position="47"/>
    </location>
</feature>
<comment type="similarity">
    <text evidence="2">Belongs to the krueppel C2H2-type zinc-finger protein family.</text>
</comment>
<evidence type="ECO:0000313" key="14">
    <source>
        <dbReference type="Proteomes" id="UP000054776"/>
    </source>
</evidence>
<name>A0A0V1BR36_TRISP</name>
<keyword evidence="6" id="KW-0862">Zinc</keyword>
<dbReference type="GO" id="GO:0008270">
    <property type="term" value="F:zinc ion binding"/>
    <property type="evidence" value="ECO:0007669"/>
    <property type="project" value="UniProtKB-KW"/>
</dbReference>
<dbReference type="eggNOG" id="KOG1721">
    <property type="taxonomic scope" value="Eukaryota"/>
</dbReference>
<evidence type="ECO:0000256" key="5">
    <source>
        <dbReference type="ARBA" id="ARBA00022771"/>
    </source>
</evidence>
<dbReference type="Gene3D" id="3.30.160.60">
    <property type="entry name" value="Classic Zinc Finger"/>
    <property type="match status" value="2"/>
</dbReference>
<dbReference type="GO" id="GO:0000981">
    <property type="term" value="F:DNA-binding transcription factor activity, RNA polymerase II-specific"/>
    <property type="evidence" value="ECO:0007669"/>
    <property type="project" value="TreeGrafter"/>
</dbReference>
<keyword evidence="7" id="KW-0805">Transcription regulation</keyword>
<dbReference type="AlphaFoldDB" id="A0A0V1BR36"/>
<evidence type="ECO:0000256" key="1">
    <source>
        <dbReference type="ARBA" id="ARBA00004123"/>
    </source>
</evidence>
<evidence type="ECO:0000256" key="9">
    <source>
        <dbReference type="ARBA" id="ARBA00023163"/>
    </source>
</evidence>
<evidence type="ECO:0000256" key="11">
    <source>
        <dbReference type="PROSITE-ProRule" id="PRU00042"/>
    </source>
</evidence>
<dbReference type="STRING" id="6334.A0A0V1BR36"/>
<dbReference type="Pfam" id="PF13894">
    <property type="entry name" value="zf-C2H2_4"/>
    <property type="match status" value="1"/>
</dbReference>
<keyword evidence="10" id="KW-0539">Nucleus</keyword>
<gene>
    <name evidence="13" type="primary">ZNF233</name>
    <name evidence="13" type="ORF">T01_15330</name>
</gene>
<evidence type="ECO:0000256" key="6">
    <source>
        <dbReference type="ARBA" id="ARBA00022833"/>
    </source>
</evidence>
<dbReference type="GO" id="GO:0005634">
    <property type="term" value="C:nucleus"/>
    <property type="evidence" value="ECO:0007669"/>
    <property type="project" value="UniProtKB-SubCell"/>
</dbReference>
<evidence type="ECO:0000256" key="3">
    <source>
        <dbReference type="ARBA" id="ARBA00022723"/>
    </source>
</evidence>
<dbReference type="InParanoid" id="A0A0V1BR36"/>
<comment type="subcellular location">
    <subcellularLocation>
        <location evidence="1">Nucleus</location>
    </subcellularLocation>
</comment>
<feature type="domain" description="C2H2-type" evidence="12">
    <location>
        <begin position="76"/>
        <end position="103"/>
    </location>
</feature>
<dbReference type="PANTHER" id="PTHR24394">
    <property type="entry name" value="ZINC FINGER PROTEIN"/>
    <property type="match status" value="1"/>
</dbReference>
<keyword evidence="9" id="KW-0804">Transcription</keyword>
<keyword evidence="5 11" id="KW-0863">Zinc-finger</keyword>
<comment type="caution">
    <text evidence="13">The sequence shown here is derived from an EMBL/GenBank/DDBJ whole genome shotgun (WGS) entry which is preliminary data.</text>
</comment>
<accession>A0A0V1BR36</accession>
<dbReference type="EMBL" id="JYDH01000016">
    <property type="protein sequence ID" value="KRY39765.1"/>
    <property type="molecule type" value="Genomic_DNA"/>
</dbReference>
<evidence type="ECO:0000256" key="2">
    <source>
        <dbReference type="ARBA" id="ARBA00006991"/>
    </source>
</evidence>
<protein>
    <submittedName>
        <fullName evidence="13">Zinc finger protein</fullName>
    </submittedName>
</protein>
<dbReference type="SMART" id="SM00355">
    <property type="entry name" value="ZnF_C2H2"/>
    <property type="match status" value="3"/>
</dbReference>
<dbReference type="PROSITE" id="PS00028">
    <property type="entry name" value="ZINC_FINGER_C2H2_1"/>
    <property type="match status" value="3"/>
</dbReference>
<evidence type="ECO:0000313" key="13">
    <source>
        <dbReference type="EMBL" id="KRY39765.1"/>
    </source>
</evidence>
<reference evidence="13 14" key="1">
    <citation type="submission" date="2015-01" db="EMBL/GenBank/DDBJ databases">
        <title>Evolution of Trichinella species and genotypes.</title>
        <authorList>
            <person name="Korhonen P.K."/>
            <person name="Edoardo P."/>
            <person name="Giuseppe L.R."/>
            <person name="Gasser R.B."/>
        </authorList>
    </citation>
    <scope>NUCLEOTIDE SEQUENCE [LARGE SCALE GENOMIC DNA]</scope>
    <source>
        <strain evidence="13">ISS3</strain>
    </source>
</reference>
<dbReference type="SUPFAM" id="SSF57667">
    <property type="entry name" value="beta-beta-alpha zinc fingers"/>
    <property type="match status" value="2"/>
</dbReference>
<dbReference type="GO" id="GO:0003690">
    <property type="term" value="F:double-stranded DNA binding"/>
    <property type="evidence" value="ECO:0007669"/>
    <property type="project" value="UniProtKB-ARBA"/>
</dbReference>
<organism evidence="13 14">
    <name type="scientific">Trichinella spiralis</name>
    <name type="common">Trichina worm</name>
    <dbReference type="NCBI Taxonomy" id="6334"/>
    <lineage>
        <taxon>Eukaryota</taxon>
        <taxon>Metazoa</taxon>
        <taxon>Ecdysozoa</taxon>
        <taxon>Nematoda</taxon>
        <taxon>Enoplea</taxon>
        <taxon>Dorylaimia</taxon>
        <taxon>Trichinellida</taxon>
        <taxon>Trichinellidae</taxon>
        <taxon>Trichinella</taxon>
    </lineage>
</organism>
<evidence type="ECO:0000256" key="7">
    <source>
        <dbReference type="ARBA" id="ARBA00023015"/>
    </source>
</evidence>
<dbReference type="FunFam" id="3.30.160.60:FF:001370">
    <property type="entry name" value="Zinc finger protein"/>
    <property type="match status" value="1"/>
</dbReference>
<evidence type="ECO:0000256" key="10">
    <source>
        <dbReference type="ARBA" id="ARBA00023242"/>
    </source>
</evidence>
<evidence type="ECO:0000259" key="12">
    <source>
        <dbReference type="PROSITE" id="PS50157"/>
    </source>
</evidence>
<evidence type="ECO:0000256" key="8">
    <source>
        <dbReference type="ARBA" id="ARBA00023125"/>
    </source>
</evidence>
<keyword evidence="8" id="KW-0238">DNA-binding</keyword>
<keyword evidence="4" id="KW-0677">Repeat</keyword>
<dbReference type="Proteomes" id="UP000054776">
    <property type="component" value="Unassembled WGS sequence"/>
</dbReference>